<gene>
    <name evidence="1" type="ORF">O6H91_14G066800</name>
</gene>
<evidence type="ECO:0000313" key="1">
    <source>
        <dbReference type="EMBL" id="KAJ7531962.1"/>
    </source>
</evidence>
<proteinExistence type="predicted"/>
<keyword evidence="2" id="KW-1185">Reference proteome</keyword>
<protein>
    <submittedName>
        <fullName evidence="1">Uncharacterized protein</fullName>
    </submittedName>
</protein>
<dbReference type="EMBL" id="CM055105">
    <property type="protein sequence ID" value="KAJ7531962.1"/>
    <property type="molecule type" value="Genomic_DNA"/>
</dbReference>
<name>A0ACC2BRC2_DIPCM</name>
<accession>A0ACC2BRC2</accession>
<sequence>MPPFSSEQRSKESHDYIFEKSPILWFDGAIIVGAGPSGLATAACLKEQGVPSIILEKADCIASLWQHRTYDRLHLHLPKHFCELPLLPFPRSFPTYPNRRQFIQYLQDYADHFHIHPVYSENVLSASYDTQCKIWRVQSVNTSKGLSGQKREYVARWIIVASGENADVSIPNLPGIQAYRGSVIHSSKYKNGSEYARKKVLVVGSGNSGMEIALDLANHQAKPSLVVRSPVHVLPREMFGVPTFAIIMTLLKTLPLWLADRLLVLSAFLTYGDTAKYGIKRPSTGPLEIKQTTGRTPVLDVGTVSKIKSGQIRVMPAMECLISSGATFIDGHSEEYDAIILATGYRSNVPSWLKGEERNFSAEGISTCGWKGGRGLYVVGLSRRGIFGAGLDAKHIAEDIREAYLSEQQAYLKRFRVSSR</sequence>
<dbReference type="Proteomes" id="UP001162992">
    <property type="component" value="Chromosome 14"/>
</dbReference>
<evidence type="ECO:0000313" key="2">
    <source>
        <dbReference type="Proteomes" id="UP001162992"/>
    </source>
</evidence>
<comment type="caution">
    <text evidence="1">The sequence shown here is derived from an EMBL/GenBank/DDBJ whole genome shotgun (WGS) entry which is preliminary data.</text>
</comment>
<organism evidence="1 2">
    <name type="scientific">Diphasiastrum complanatum</name>
    <name type="common">Issler's clubmoss</name>
    <name type="synonym">Lycopodium complanatum</name>
    <dbReference type="NCBI Taxonomy" id="34168"/>
    <lineage>
        <taxon>Eukaryota</taxon>
        <taxon>Viridiplantae</taxon>
        <taxon>Streptophyta</taxon>
        <taxon>Embryophyta</taxon>
        <taxon>Tracheophyta</taxon>
        <taxon>Lycopodiopsida</taxon>
        <taxon>Lycopodiales</taxon>
        <taxon>Lycopodiaceae</taxon>
        <taxon>Lycopodioideae</taxon>
        <taxon>Diphasiastrum</taxon>
    </lineage>
</organism>
<reference evidence="2" key="1">
    <citation type="journal article" date="2024" name="Proc. Natl. Acad. Sci. U.S.A.">
        <title>Extraordinary preservation of gene collinearity over three hundred million years revealed in homosporous lycophytes.</title>
        <authorList>
            <person name="Li C."/>
            <person name="Wickell D."/>
            <person name="Kuo L.Y."/>
            <person name="Chen X."/>
            <person name="Nie B."/>
            <person name="Liao X."/>
            <person name="Peng D."/>
            <person name="Ji J."/>
            <person name="Jenkins J."/>
            <person name="Williams M."/>
            <person name="Shu S."/>
            <person name="Plott C."/>
            <person name="Barry K."/>
            <person name="Rajasekar S."/>
            <person name="Grimwood J."/>
            <person name="Han X."/>
            <person name="Sun S."/>
            <person name="Hou Z."/>
            <person name="He W."/>
            <person name="Dai G."/>
            <person name="Sun C."/>
            <person name="Schmutz J."/>
            <person name="Leebens-Mack J.H."/>
            <person name="Li F.W."/>
            <person name="Wang L."/>
        </authorList>
    </citation>
    <scope>NUCLEOTIDE SEQUENCE [LARGE SCALE GENOMIC DNA]</scope>
    <source>
        <strain evidence="2">cv. PW_Plant_1</strain>
    </source>
</reference>